<dbReference type="RefSeq" id="WP_094363107.1">
    <property type="nucleotide sequence ID" value="NZ_NMVQ01000006.1"/>
</dbReference>
<dbReference type="PANTHER" id="PTHR43353:SF5">
    <property type="entry name" value="SUCCINATE-SEMIALDEHYDE DEHYDROGENASE, MITOCHONDRIAL"/>
    <property type="match status" value="1"/>
</dbReference>
<organism evidence="4 5">
    <name type="scientific">Enemella dayhoffiae</name>
    <dbReference type="NCBI Taxonomy" id="2016507"/>
    <lineage>
        <taxon>Bacteria</taxon>
        <taxon>Bacillati</taxon>
        <taxon>Actinomycetota</taxon>
        <taxon>Actinomycetes</taxon>
        <taxon>Propionibacteriales</taxon>
        <taxon>Propionibacteriaceae</taxon>
        <taxon>Enemella</taxon>
    </lineage>
</organism>
<protein>
    <recommendedName>
        <fullName evidence="3">Aldehyde dehydrogenase domain-containing protein</fullName>
    </recommendedName>
</protein>
<evidence type="ECO:0000256" key="2">
    <source>
        <dbReference type="ARBA" id="ARBA00023002"/>
    </source>
</evidence>
<dbReference type="Gene3D" id="3.40.605.10">
    <property type="entry name" value="Aldehyde Dehydrogenase, Chain A, domain 1"/>
    <property type="match status" value="1"/>
</dbReference>
<feature type="domain" description="Aldehyde dehydrogenase" evidence="3">
    <location>
        <begin position="6"/>
        <end position="267"/>
    </location>
</feature>
<dbReference type="GO" id="GO:0004777">
    <property type="term" value="F:succinate-semialdehyde dehydrogenase (NAD+) activity"/>
    <property type="evidence" value="ECO:0007669"/>
    <property type="project" value="TreeGrafter"/>
</dbReference>
<comment type="similarity">
    <text evidence="1">Belongs to the aldehyde dehydrogenase family.</text>
</comment>
<dbReference type="InterPro" id="IPR015590">
    <property type="entry name" value="Aldehyde_DH_dom"/>
</dbReference>
<dbReference type="InterPro" id="IPR016161">
    <property type="entry name" value="Ald_DH/histidinol_DH"/>
</dbReference>
<sequence>MEDSDLRFDSLEPATGDLVGTAVDGTRADAVRAIEAAHAAFPAWAATTAYERSEILRRAWQLMLERREELAQLMTREQGKPLRMARTEITYAADFLLWFAEEAKRVYGETIPSARPNHRFLVMHQPVGVAAAITPWNYPVSMLTRKIGPALAAGCTIVVKPVEQTPLCAVATVKVLEDAGVPAGVVNLVTSSKAGEVGEELVSNPLVRKISFTGSTEVGRIIGRGAGAALKRVSMELGGHAPFIVFADADPEYAAKGAAALKSLNTGSDGACP</sequence>
<comment type="caution">
    <text evidence="4">The sequence shown here is derived from an EMBL/GenBank/DDBJ whole genome shotgun (WGS) entry which is preliminary data.</text>
</comment>
<evidence type="ECO:0000313" key="5">
    <source>
        <dbReference type="Proteomes" id="UP000216311"/>
    </source>
</evidence>
<dbReference type="InterPro" id="IPR016162">
    <property type="entry name" value="Ald_DH_N"/>
</dbReference>
<dbReference type="OrthoDB" id="6882680at2"/>
<dbReference type="GO" id="GO:0009450">
    <property type="term" value="P:gamma-aminobutyric acid catabolic process"/>
    <property type="evidence" value="ECO:0007669"/>
    <property type="project" value="TreeGrafter"/>
</dbReference>
<gene>
    <name evidence="4" type="ORF">CGZ93_05260</name>
</gene>
<name>A0A255H8J9_9ACTN</name>
<dbReference type="FunFam" id="3.40.605.10:FF:000005">
    <property type="entry name" value="Succinate-semialdehyde dehydrogenase I"/>
    <property type="match status" value="1"/>
</dbReference>
<evidence type="ECO:0000256" key="1">
    <source>
        <dbReference type="ARBA" id="ARBA00009986"/>
    </source>
</evidence>
<dbReference type="Pfam" id="PF00171">
    <property type="entry name" value="Aldedh"/>
    <property type="match status" value="1"/>
</dbReference>
<keyword evidence="5" id="KW-1185">Reference proteome</keyword>
<evidence type="ECO:0000313" key="4">
    <source>
        <dbReference type="EMBL" id="OYO23925.1"/>
    </source>
</evidence>
<dbReference type="InterPro" id="IPR050740">
    <property type="entry name" value="Aldehyde_DH_Superfamily"/>
</dbReference>
<dbReference type="EMBL" id="NMVQ01000006">
    <property type="protein sequence ID" value="OYO23925.1"/>
    <property type="molecule type" value="Genomic_DNA"/>
</dbReference>
<dbReference type="Proteomes" id="UP000216311">
    <property type="component" value="Unassembled WGS sequence"/>
</dbReference>
<reference evidence="4 5" key="1">
    <citation type="submission" date="2017-07" db="EMBL/GenBank/DDBJ databases">
        <title>Draft whole genome sequences of clinical Proprionibacteriaceae strains.</title>
        <authorList>
            <person name="Bernier A.-M."/>
            <person name="Bernard K."/>
            <person name="Domingo M.-C."/>
        </authorList>
    </citation>
    <scope>NUCLEOTIDE SEQUENCE [LARGE SCALE GENOMIC DNA]</scope>
    <source>
        <strain evidence="4 5">NML 130396</strain>
    </source>
</reference>
<dbReference type="SUPFAM" id="SSF53720">
    <property type="entry name" value="ALDH-like"/>
    <property type="match status" value="1"/>
</dbReference>
<evidence type="ECO:0000259" key="3">
    <source>
        <dbReference type="Pfam" id="PF00171"/>
    </source>
</evidence>
<keyword evidence="2" id="KW-0560">Oxidoreductase</keyword>
<accession>A0A255H8J9</accession>
<dbReference type="AlphaFoldDB" id="A0A255H8J9"/>
<dbReference type="PANTHER" id="PTHR43353">
    <property type="entry name" value="SUCCINATE-SEMIALDEHYDE DEHYDROGENASE, MITOCHONDRIAL"/>
    <property type="match status" value="1"/>
</dbReference>
<proteinExistence type="inferred from homology"/>